<dbReference type="InterPro" id="IPR001851">
    <property type="entry name" value="ABC_transp_permease"/>
</dbReference>
<keyword evidence="7" id="KW-0762">Sugar transport</keyword>
<feature type="transmembrane region" description="Helical" evidence="6">
    <location>
        <begin position="141"/>
        <end position="158"/>
    </location>
</feature>
<dbReference type="AlphaFoldDB" id="A0A840XKJ9"/>
<gene>
    <name evidence="7" type="ORF">FHS88_001184</name>
</gene>
<dbReference type="Pfam" id="PF02653">
    <property type="entry name" value="BPD_transp_2"/>
    <property type="match status" value="1"/>
</dbReference>
<keyword evidence="4 6" id="KW-1133">Transmembrane helix</keyword>
<proteinExistence type="predicted"/>
<evidence type="ECO:0000256" key="1">
    <source>
        <dbReference type="ARBA" id="ARBA00004651"/>
    </source>
</evidence>
<dbReference type="GO" id="GO:0022857">
    <property type="term" value="F:transmembrane transporter activity"/>
    <property type="evidence" value="ECO:0007669"/>
    <property type="project" value="InterPro"/>
</dbReference>
<dbReference type="EMBL" id="JACIJE010000002">
    <property type="protein sequence ID" value="MBB5689068.1"/>
    <property type="molecule type" value="Genomic_DNA"/>
</dbReference>
<evidence type="ECO:0000256" key="4">
    <source>
        <dbReference type="ARBA" id="ARBA00022989"/>
    </source>
</evidence>
<feature type="transmembrane region" description="Helical" evidence="6">
    <location>
        <begin position="34"/>
        <end position="54"/>
    </location>
</feature>
<feature type="transmembrane region" description="Helical" evidence="6">
    <location>
        <begin position="60"/>
        <end position="82"/>
    </location>
</feature>
<dbReference type="CDD" id="cd06580">
    <property type="entry name" value="TM_PBP1_transp_TpRbsC_like"/>
    <property type="match status" value="1"/>
</dbReference>
<organism evidence="7 8">
    <name type="scientific">Neoroseomonas alkaliterrae</name>
    <dbReference type="NCBI Taxonomy" id="1452450"/>
    <lineage>
        <taxon>Bacteria</taxon>
        <taxon>Pseudomonadati</taxon>
        <taxon>Pseudomonadota</taxon>
        <taxon>Alphaproteobacteria</taxon>
        <taxon>Acetobacterales</taxon>
        <taxon>Acetobacteraceae</taxon>
        <taxon>Neoroseomonas</taxon>
    </lineage>
</organism>
<comment type="caution">
    <text evidence="7">The sequence shown here is derived from an EMBL/GenBank/DDBJ whole genome shotgun (WGS) entry which is preliminary data.</text>
</comment>
<dbReference type="GO" id="GO:0005886">
    <property type="term" value="C:plasma membrane"/>
    <property type="evidence" value="ECO:0007669"/>
    <property type="project" value="UniProtKB-SubCell"/>
</dbReference>
<accession>A0A840XKJ9</accession>
<feature type="transmembrane region" description="Helical" evidence="6">
    <location>
        <begin position="89"/>
        <end position="111"/>
    </location>
</feature>
<keyword evidence="7" id="KW-0813">Transport</keyword>
<feature type="transmembrane region" description="Helical" evidence="6">
    <location>
        <begin position="222"/>
        <end position="246"/>
    </location>
</feature>
<evidence type="ECO:0000256" key="2">
    <source>
        <dbReference type="ARBA" id="ARBA00022475"/>
    </source>
</evidence>
<name>A0A840XKJ9_9PROT</name>
<keyword evidence="2" id="KW-1003">Cell membrane</keyword>
<evidence type="ECO:0000313" key="8">
    <source>
        <dbReference type="Proteomes" id="UP000562254"/>
    </source>
</evidence>
<evidence type="ECO:0000256" key="5">
    <source>
        <dbReference type="ARBA" id="ARBA00023136"/>
    </source>
</evidence>
<dbReference type="PANTHER" id="PTHR43370">
    <property type="entry name" value="SUGAR ABC TRANSPORTER INTEGRAL MEMBRANE PROTEIN-RELATED"/>
    <property type="match status" value="1"/>
</dbReference>
<reference evidence="7 8" key="1">
    <citation type="submission" date="2020-08" db="EMBL/GenBank/DDBJ databases">
        <title>Genomic Encyclopedia of Type Strains, Phase IV (KMG-IV): sequencing the most valuable type-strain genomes for metagenomic binning, comparative biology and taxonomic classification.</title>
        <authorList>
            <person name="Goeker M."/>
        </authorList>
    </citation>
    <scope>NUCLEOTIDE SEQUENCE [LARGE SCALE GENOMIC DNA]</scope>
    <source>
        <strain evidence="7 8">DSM 25895</strain>
    </source>
</reference>
<protein>
    <submittedName>
        <fullName evidence="7">Simple sugar transport system permease protein</fullName>
    </submittedName>
</protein>
<feature type="transmembrane region" description="Helical" evidence="6">
    <location>
        <begin position="6"/>
        <end position="27"/>
    </location>
</feature>
<dbReference type="RefSeq" id="WP_184482251.1">
    <property type="nucleotide sequence ID" value="NZ_JAAEDJ010000001.1"/>
</dbReference>
<keyword evidence="3 6" id="KW-0812">Transmembrane</keyword>
<dbReference type="Proteomes" id="UP000562254">
    <property type="component" value="Unassembled WGS sequence"/>
</dbReference>
<evidence type="ECO:0000256" key="6">
    <source>
        <dbReference type="SAM" id="Phobius"/>
    </source>
</evidence>
<feature type="transmembrane region" description="Helical" evidence="6">
    <location>
        <begin position="188"/>
        <end position="210"/>
    </location>
</feature>
<evidence type="ECO:0000256" key="3">
    <source>
        <dbReference type="ARBA" id="ARBA00022692"/>
    </source>
</evidence>
<keyword evidence="5 6" id="KW-0472">Membrane</keyword>
<sequence length="305" mass="30678">MTLIEAILLTVITASTPLLIAAIGELIAERAGVLNLGVEGMMIMGAAAGIAAAITTGSSAAGVAAAILAGMALAAIFGLLVLGLATNQVAAGLALAIFGLGLSGVLGAPFVGVPRAGIGKIEVPFLSDIPFLGPLLFRQDPFVYASFALVAGVAWFLGRTRAGLVLRACGENAAAAHALGYKVLRIRFLALLFGGACAGLAGAYLSLVLTPFWTSGMTSGRGWIALAIVVFASWMSWRAVAGAYLFGGVTILQLHAQGAGVPIPPQAMAALPYLVTILALVLIMQARGGGSTAPAGLGTPFVPDR</sequence>
<evidence type="ECO:0000313" key="7">
    <source>
        <dbReference type="EMBL" id="MBB5689068.1"/>
    </source>
</evidence>
<keyword evidence="8" id="KW-1185">Reference proteome</keyword>
<comment type="subcellular location">
    <subcellularLocation>
        <location evidence="1">Cell membrane</location>
        <topology evidence="1">Multi-pass membrane protein</topology>
    </subcellularLocation>
</comment>
<dbReference type="PANTHER" id="PTHR43370:SF2">
    <property type="entry name" value="ABC TRANSPORTER PERMEASE PROTEIN"/>
    <property type="match status" value="1"/>
</dbReference>
<feature type="transmembrane region" description="Helical" evidence="6">
    <location>
        <begin position="267"/>
        <end position="286"/>
    </location>
</feature>